<dbReference type="PANTHER" id="PTHR22763">
    <property type="entry name" value="RING ZINC FINGER PROTEIN"/>
    <property type="match status" value="1"/>
</dbReference>
<keyword evidence="3" id="KW-0479">Metal-binding</keyword>
<evidence type="ECO:0000256" key="1">
    <source>
        <dbReference type="ARBA" id="ARBA00004141"/>
    </source>
</evidence>
<dbReference type="InterPro" id="IPR013083">
    <property type="entry name" value="Znf_RING/FYVE/PHD"/>
</dbReference>
<organism evidence="12 13">
    <name type="scientific">Romanomermis culicivorax</name>
    <name type="common">Nematode worm</name>
    <dbReference type="NCBI Taxonomy" id="13658"/>
    <lineage>
        <taxon>Eukaryota</taxon>
        <taxon>Metazoa</taxon>
        <taxon>Ecdysozoa</taxon>
        <taxon>Nematoda</taxon>
        <taxon>Enoplea</taxon>
        <taxon>Dorylaimia</taxon>
        <taxon>Mermithida</taxon>
        <taxon>Mermithoidea</taxon>
        <taxon>Mermithidae</taxon>
        <taxon>Romanomermis</taxon>
    </lineage>
</organism>
<evidence type="ECO:0000256" key="4">
    <source>
        <dbReference type="ARBA" id="ARBA00022771"/>
    </source>
</evidence>
<dbReference type="CDD" id="cd16476">
    <property type="entry name" value="RING-H2_RNF139-like"/>
    <property type="match status" value="1"/>
</dbReference>
<reference evidence="13" key="1">
    <citation type="submission" date="2022-11" db="UniProtKB">
        <authorList>
            <consortium name="WormBaseParasite"/>
        </authorList>
    </citation>
    <scope>IDENTIFICATION</scope>
</reference>
<dbReference type="GO" id="GO:0036503">
    <property type="term" value="P:ERAD pathway"/>
    <property type="evidence" value="ECO:0007669"/>
    <property type="project" value="TreeGrafter"/>
</dbReference>
<feature type="compositionally biased region" description="Low complexity" evidence="9">
    <location>
        <begin position="694"/>
        <end position="716"/>
    </location>
</feature>
<dbReference type="InterPro" id="IPR025754">
    <property type="entry name" value="TRC8_N_dom"/>
</dbReference>
<feature type="domain" description="RING-type" evidence="11">
    <location>
        <begin position="629"/>
        <end position="667"/>
    </location>
</feature>
<dbReference type="GO" id="GO:0043161">
    <property type="term" value="P:proteasome-mediated ubiquitin-dependent protein catabolic process"/>
    <property type="evidence" value="ECO:0007669"/>
    <property type="project" value="TreeGrafter"/>
</dbReference>
<comment type="subcellular location">
    <subcellularLocation>
        <location evidence="1">Membrane</location>
        <topology evidence="1">Multi-pass membrane protein</topology>
    </subcellularLocation>
</comment>
<dbReference type="Proteomes" id="UP000887565">
    <property type="component" value="Unplaced"/>
</dbReference>
<evidence type="ECO:0000256" key="8">
    <source>
        <dbReference type="PROSITE-ProRule" id="PRU00175"/>
    </source>
</evidence>
<dbReference type="WBParaSite" id="nRc.2.0.1.t23363-RA">
    <property type="protein sequence ID" value="nRc.2.0.1.t23363-RA"/>
    <property type="gene ID" value="nRc.2.0.1.g23363"/>
</dbReference>
<evidence type="ECO:0000256" key="7">
    <source>
        <dbReference type="ARBA" id="ARBA00023136"/>
    </source>
</evidence>
<evidence type="ECO:0000256" key="9">
    <source>
        <dbReference type="SAM" id="MobiDB-lite"/>
    </source>
</evidence>
<feature type="transmembrane region" description="Helical" evidence="10">
    <location>
        <begin position="459"/>
        <end position="477"/>
    </location>
</feature>
<sequence length="748" mass="84996">MEKIFGHKYGLNNSKMDSFLHYIGLHRCSFLQFAQCLMEATLRLPGLFIFELMIGYHQQISFGINDTNLHTVVNNKLNHQLNFNDKWTRYLEFNQFIKSRNMDVVLENVLIGSALGATFLLLPVQKLVSVYLHTVSVLLLGAGYYLSFRYVQSEQQARNSPTTSVILDDFAKLERHGFHLLSQVMLAASVSCLLSLKSPWMRAILTVGAAPIVARLCGLPADKLHLVHNFACCFLMINICFYFLNSVPNIVCLMKRAESRISRSILASNRRRNINNQQQQLDDPLEILATIWHWFDFPPLFALFFSVLFITEYYVQYNEVLKNEPGSANFLLNYDMILHSLVNSCSTPLSVLGFCAATFYFSYFLLLSVKNFLNDSSQNLQNFDPELIGPAITESAVVFILAMKIGLATPDKDWRHKSTLICILLFVIISSLLSSIYDIIEPILSKLSITPFTKFKKHIKTLTLCSLFTVLPAFMSYKMTYLLDGKMDVWLTIIISSCLLVTVQTFGALTNYFLFIYDAHCRRSNEIWPMMDDFMFYCKCTVSTLELIVALGVISAFGLHHKSENCWSMFSVVIHEEKSGISNCHCYANIWIPLKNGWKIFLTRKHAAEEIGTFPSATEDQLNDLQDVCAICYQELSEAKITPCRHYFHAYCLKKWLYVQQSCPMCQTTLNAQSGAAFKISQPPSNVLNVENSSVVGEEGEETSSTTSTFYYGSSSDRMNDSETSVEDVSDDLADDISDSHRRGESFD</sequence>
<dbReference type="PROSITE" id="PS50089">
    <property type="entry name" value="ZF_RING_2"/>
    <property type="match status" value="1"/>
</dbReference>
<dbReference type="InterPro" id="IPR011016">
    <property type="entry name" value="Znf_RING-CH"/>
</dbReference>
<dbReference type="AlphaFoldDB" id="A0A915JA46"/>
<protein>
    <submittedName>
        <fullName evidence="13">RING-type domain-containing protein</fullName>
    </submittedName>
</protein>
<dbReference type="Gene3D" id="3.30.40.10">
    <property type="entry name" value="Zinc/RING finger domain, C3HC4 (zinc finger)"/>
    <property type="match status" value="1"/>
</dbReference>
<keyword evidence="2 10" id="KW-0812">Transmembrane</keyword>
<evidence type="ECO:0000256" key="5">
    <source>
        <dbReference type="ARBA" id="ARBA00022833"/>
    </source>
</evidence>
<name>A0A915JA46_ROMCU</name>
<dbReference type="InterPro" id="IPR050731">
    <property type="entry name" value="HRD1_E3_ubiq-ligases"/>
</dbReference>
<dbReference type="SMART" id="SM00184">
    <property type="entry name" value="RING"/>
    <property type="match status" value="1"/>
</dbReference>
<dbReference type="InterPro" id="IPR001841">
    <property type="entry name" value="Znf_RING"/>
</dbReference>
<keyword evidence="7 10" id="KW-0472">Membrane</keyword>
<dbReference type="SUPFAM" id="SSF57850">
    <property type="entry name" value="RING/U-box"/>
    <property type="match status" value="1"/>
</dbReference>
<dbReference type="GO" id="GO:0008270">
    <property type="term" value="F:zinc ion binding"/>
    <property type="evidence" value="ECO:0007669"/>
    <property type="project" value="UniProtKB-KW"/>
</dbReference>
<keyword evidence="6 10" id="KW-1133">Transmembrane helix</keyword>
<evidence type="ECO:0000256" key="3">
    <source>
        <dbReference type="ARBA" id="ARBA00022723"/>
    </source>
</evidence>
<dbReference type="OMA" id="SPWKHFR"/>
<proteinExistence type="predicted"/>
<feature type="transmembrane region" description="Helical" evidence="10">
    <location>
        <begin position="226"/>
        <end position="244"/>
    </location>
</feature>
<dbReference type="GO" id="GO:0016020">
    <property type="term" value="C:membrane"/>
    <property type="evidence" value="ECO:0007669"/>
    <property type="project" value="UniProtKB-SubCell"/>
</dbReference>
<evidence type="ECO:0000313" key="13">
    <source>
        <dbReference type="WBParaSite" id="nRc.2.0.1.t23363-RA"/>
    </source>
</evidence>
<keyword evidence="12" id="KW-1185">Reference proteome</keyword>
<keyword evidence="5" id="KW-0862">Zinc</keyword>
<feature type="compositionally biased region" description="Basic and acidic residues" evidence="9">
    <location>
        <begin position="738"/>
        <end position="748"/>
    </location>
</feature>
<dbReference type="PANTHER" id="PTHR22763:SF191">
    <property type="entry name" value="RING FINGER PROTEIN 145 HOMOLOG"/>
    <property type="match status" value="1"/>
</dbReference>
<feature type="compositionally biased region" description="Acidic residues" evidence="9">
    <location>
        <begin position="724"/>
        <end position="737"/>
    </location>
</feature>
<dbReference type="SMART" id="SM00744">
    <property type="entry name" value="RINGv"/>
    <property type="match status" value="1"/>
</dbReference>
<accession>A0A915JA46</accession>
<feature type="transmembrane region" description="Helical" evidence="10">
    <location>
        <begin position="419"/>
        <end position="439"/>
    </location>
</feature>
<feature type="transmembrane region" description="Helical" evidence="10">
    <location>
        <begin position="349"/>
        <end position="367"/>
    </location>
</feature>
<evidence type="ECO:0000256" key="6">
    <source>
        <dbReference type="ARBA" id="ARBA00022989"/>
    </source>
</evidence>
<keyword evidence="4 8" id="KW-0863">Zinc-finger</keyword>
<dbReference type="GO" id="GO:0012505">
    <property type="term" value="C:endomembrane system"/>
    <property type="evidence" value="ECO:0007669"/>
    <property type="project" value="TreeGrafter"/>
</dbReference>
<dbReference type="Pfam" id="PF13639">
    <property type="entry name" value="zf-RING_2"/>
    <property type="match status" value="1"/>
</dbReference>
<feature type="region of interest" description="Disordered" evidence="9">
    <location>
        <begin position="694"/>
        <end position="748"/>
    </location>
</feature>
<feature type="transmembrane region" description="Helical" evidence="10">
    <location>
        <begin position="130"/>
        <end position="148"/>
    </location>
</feature>
<dbReference type="GO" id="GO:0061630">
    <property type="term" value="F:ubiquitin protein ligase activity"/>
    <property type="evidence" value="ECO:0007669"/>
    <property type="project" value="TreeGrafter"/>
</dbReference>
<feature type="transmembrane region" description="Helical" evidence="10">
    <location>
        <begin position="291"/>
        <end position="315"/>
    </location>
</feature>
<evidence type="ECO:0000256" key="2">
    <source>
        <dbReference type="ARBA" id="ARBA00022692"/>
    </source>
</evidence>
<feature type="transmembrane region" description="Helical" evidence="10">
    <location>
        <begin position="534"/>
        <end position="559"/>
    </location>
</feature>
<evidence type="ECO:0000313" key="12">
    <source>
        <dbReference type="Proteomes" id="UP000887565"/>
    </source>
</evidence>
<dbReference type="Pfam" id="PF13705">
    <property type="entry name" value="TRC8_N"/>
    <property type="match status" value="1"/>
</dbReference>
<evidence type="ECO:0000259" key="11">
    <source>
        <dbReference type="PROSITE" id="PS50089"/>
    </source>
</evidence>
<feature type="transmembrane region" description="Helical" evidence="10">
    <location>
        <begin position="489"/>
        <end position="514"/>
    </location>
</feature>
<evidence type="ECO:0000256" key="10">
    <source>
        <dbReference type="SAM" id="Phobius"/>
    </source>
</evidence>
<feature type="transmembrane region" description="Helical" evidence="10">
    <location>
        <begin position="104"/>
        <end position="124"/>
    </location>
</feature>